<accession>A0A4Y7TSQ7</accession>
<keyword evidence="1" id="KW-0472">Membrane</keyword>
<sequence length="282" mass="31290">MSAGDEPAPGIVGVATSGIQDVSPLLPLLGTGQCETLVSSALERGFLYAAATLMSIFGSLGIVKAGFIVLWGSIDHRIFRGPTLLENAGIKPTGVQKLLVPVETDNATDKGRLYVAEDKLFHHLSNIRIHSVAVRLFSKDLWWWNLSLVGTTALLSSLGLLPYIYLITGTLSDAPFENTWLYPVLRIEVYYRLRFLAADRYLETTIQSAVPSFWDSSRNAKSVLARLRRRPLERDGNGAKESDRRFTKSLLEVLTSPDYSKYFPTMTYKQLVEFINSGKSKA</sequence>
<keyword evidence="3" id="KW-1185">Reference proteome</keyword>
<feature type="transmembrane region" description="Helical" evidence="1">
    <location>
        <begin position="46"/>
        <end position="71"/>
    </location>
</feature>
<keyword evidence="1" id="KW-1133">Transmembrane helix</keyword>
<evidence type="ECO:0000313" key="3">
    <source>
        <dbReference type="Proteomes" id="UP000298030"/>
    </source>
</evidence>
<dbReference type="Proteomes" id="UP000298030">
    <property type="component" value="Unassembled WGS sequence"/>
</dbReference>
<name>A0A4Y7TSQ7_COPMI</name>
<evidence type="ECO:0000313" key="2">
    <source>
        <dbReference type="EMBL" id="TEB37227.1"/>
    </source>
</evidence>
<evidence type="ECO:0000256" key="1">
    <source>
        <dbReference type="SAM" id="Phobius"/>
    </source>
</evidence>
<proteinExistence type="predicted"/>
<dbReference type="EMBL" id="QPFP01000004">
    <property type="protein sequence ID" value="TEB37227.1"/>
    <property type="molecule type" value="Genomic_DNA"/>
</dbReference>
<dbReference type="OrthoDB" id="3032844at2759"/>
<reference evidence="2 3" key="1">
    <citation type="journal article" date="2019" name="Nat. Ecol. Evol.">
        <title>Megaphylogeny resolves global patterns of mushroom evolution.</title>
        <authorList>
            <person name="Varga T."/>
            <person name="Krizsan K."/>
            <person name="Foldi C."/>
            <person name="Dima B."/>
            <person name="Sanchez-Garcia M."/>
            <person name="Sanchez-Ramirez S."/>
            <person name="Szollosi G.J."/>
            <person name="Szarkandi J.G."/>
            <person name="Papp V."/>
            <person name="Albert L."/>
            <person name="Andreopoulos W."/>
            <person name="Angelini C."/>
            <person name="Antonin V."/>
            <person name="Barry K.W."/>
            <person name="Bougher N.L."/>
            <person name="Buchanan P."/>
            <person name="Buyck B."/>
            <person name="Bense V."/>
            <person name="Catcheside P."/>
            <person name="Chovatia M."/>
            <person name="Cooper J."/>
            <person name="Damon W."/>
            <person name="Desjardin D."/>
            <person name="Finy P."/>
            <person name="Geml J."/>
            <person name="Haridas S."/>
            <person name="Hughes K."/>
            <person name="Justo A."/>
            <person name="Karasinski D."/>
            <person name="Kautmanova I."/>
            <person name="Kiss B."/>
            <person name="Kocsube S."/>
            <person name="Kotiranta H."/>
            <person name="LaButti K.M."/>
            <person name="Lechner B.E."/>
            <person name="Liimatainen K."/>
            <person name="Lipzen A."/>
            <person name="Lukacs Z."/>
            <person name="Mihaltcheva S."/>
            <person name="Morgado L.N."/>
            <person name="Niskanen T."/>
            <person name="Noordeloos M.E."/>
            <person name="Ohm R.A."/>
            <person name="Ortiz-Santana B."/>
            <person name="Ovrebo C."/>
            <person name="Racz N."/>
            <person name="Riley R."/>
            <person name="Savchenko A."/>
            <person name="Shiryaev A."/>
            <person name="Soop K."/>
            <person name="Spirin V."/>
            <person name="Szebenyi C."/>
            <person name="Tomsovsky M."/>
            <person name="Tulloss R.E."/>
            <person name="Uehling J."/>
            <person name="Grigoriev I.V."/>
            <person name="Vagvolgyi C."/>
            <person name="Papp T."/>
            <person name="Martin F.M."/>
            <person name="Miettinen O."/>
            <person name="Hibbett D.S."/>
            <person name="Nagy L.G."/>
        </authorList>
    </citation>
    <scope>NUCLEOTIDE SEQUENCE [LARGE SCALE GENOMIC DNA]</scope>
    <source>
        <strain evidence="2 3">FP101781</strain>
    </source>
</reference>
<feature type="transmembrane region" description="Helical" evidence="1">
    <location>
        <begin position="141"/>
        <end position="165"/>
    </location>
</feature>
<organism evidence="2 3">
    <name type="scientific">Coprinellus micaceus</name>
    <name type="common">Glistening ink-cap mushroom</name>
    <name type="synonym">Coprinus micaceus</name>
    <dbReference type="NCBI Taxonomy" id="71717"/>
    <lineage>
        <taxon>Eukaryota</taxon>
        <taxon>Fungi</taxon>
        <taxon>Dikarya</taxon>
        <taxon>Basidiomycota</taxon>
        <taxon>Agaricomycotina</taxon>
        <taxon>Agaricomycetes</taxon>
        <taxon>Agaricomycetidae</taxon>
        <taxon>Agaricales</taxon>
        <taxon>Agaricineae</taxon>
        <taxon>Psathyrellaceae</taxon>
        <taxon>Coprinellus</taxon>
    </lineage>
</organism>
<dbReference type="AlphaFoldDB" id="A0A4Y7TSQ7"/>
<protein>
    <submittedName>
        <fullName evidence="2">Uncharacterized protein</fullName>
    </submittedName>
</protein>
<gene>
    <name evidence="2" type="ORF">FA13DRAFT_1786416</name>
</gene>
<keyword evidence="1" id="KW-0812">Transmembrane</keyword>
<comment type="caution">
    <text evidence="2">The sequence shown here is derived from an EMBL/GenBank/DDBJ whole genome shotgun (WGS) entry which is preliminary data.</text>
</comment>